<dbReference type="GO" id="GO:0005506">
    <property type="term" value="F:iron ion binding"/>
    <property type="evidence" value="ECO:0007669"/>
    <property type="project" value="InterPro"/>
</dbReference>
<dbReference type="PRINTS" id="PR00359">
    <property type="entry name" value="BP450"/>
</dbReference>
<dbReference type="InterPro" id="IPR017972">
    <property type="entry name" value="Cyt_P450_CS"/>
</dbReference>
<dbReference type="InParanoid" id="V4T0Z7"/>
<dbReference type="EMBL" id="KI536799">
    <property type="protein sequence ID" value="ESR45055.1"/>
    <property type="molecule type" value="Genomic_DNA"/>
</dbReference>
<dbReference type="Gene3D" id="1.10.630.10">
    <property type="entry name" value="Cytochrome P450"/>
    <property type="match status" value="2"/>
</dbReference>
<dbReference type="PROSITE" id="PS00086">
    <property type="entry name" value="CYTOCHROME_P450"/>
    <property type="match status" value="1"/>
</dbReference>
<dbReference type="eggNOG" id="KOG0156">
    <property type="taxonomic scope" value="Eukaryota"/>
</dbReference>
<dbReference type="PANTHER" id="PTHR47950">
    <property type="entry name" value="CYTOCHROME P450, FAMILY 76, SUBFAMILY C, POLYPEPTIDE 5-RELATED"/>
    <property type="match status" value="1"/>
</dbReference>
<comment type="similarity">
    <text evidence="1 2">Belongs to the cytochrome P450 family.</text>
</comment>
<evidence type="ECO:0000313" key="4">
    <source>
        <dbReference type="Proteomes" id="UP000030687"/>
    </source>
</evidence>
<evidence type="ECO:0000256" key="2">
    <source>
        <dbReference type="RuleBase" id="RU000461"/>
    </source>
</evidence>
<keyword evidence="2" id="KW-0479">Metal-binding</keyword>
<keyword evidence="4" id="KW-1185">Reference proteome</keyword>
<dbReference type="AlphaFoldDB" id="V4T0Z7"/>
<dbReference type="GO" id="GO:0016705">
    <property type="term" value="F:oxidoreductase activity, acting on paired donors, with incorporation or reduction of molecular oxygen"/>
    <property type="evidence" value="ECO:0007669"/>
    <property type="project" value="InterPro"/>
</dbReference>
<dbReference type="SUPFAM" id="SSF48264">
    <property type="entry name" value="Cytochrome P450"/>
    <property type="match status" value="1"/>
</dbReference>
<gene>
    <name evidence="3" type="ORF">CICLE_v10003440mg</name>
</gene>
<dbReference type="InterPro" id="IPR036396">
    <property type="entry name" value="Cyt_P450_sf"/>
</dbReference>
<dbReference type="InterPro" id="IPR002397">
    <property type="entry name" value="Cyt_P450_B"/>
</dbReference>
<organism evidence="3 4">
    <name type="scientific">Citrus clementina</name>
    <name type="common">Clementine</name>
    <name type="synonym">Citrus deliciosa x Citrus sinensis</name>
    <dbReference type="NCBI Taxonomy" id="85681"/>
    <lineage>
        <taxon>Eukaryota</taxon>
        <taxon>Viridiplantae</taxon>
        <taxon>Streptophyta</taxon>
        <taxon>Embryophyta</taxon>
        <taxon>Tracheophyta</taxon>
        <taxon>Spermatophyta</taxon>
        <taxon>Magnoliopsida</taxon>
        <taxon>eudicotyledons</taxon>
        <taxon>Gunneridae</taxon>
        <taxon>Pentapetalae</taxon>
        <taxon>rosids</taxon>
        <taxon>malvids</taxon>
        <taxon>Sapindales</taxon>
        <taxon>Rutaceae</taxon>
        <taxon>Aurantioideae</taxon>
        <taxon>Citrus</taxon>
    </lineage>
</organism>
<evidence type="ECO:0000256" key="1">
    <source>
        <dbReference type="ARBA" id="ARBA00010617"/>
    </source>
</evidence>
<evidence type="ECO:0008006" key="5">
    <source>
        <dbReference type="Google" id="ProtNLM"/>
    </source>
</evidence>
<sequence length="338" mass="37795">HPVMGNLLELANLAKVHGSIMSLELVQVTTVVVSSATMAKAILQNHDSSFCNQNPLGYVQENCLAGTAIGLSRAAFDTSINLLSNTIFSVDLANPASDTAREFRDLVRSILEDAAKPNLSHFFPVLKMLDLQGIRRRIKVHFGKLFQLVDRLIDQGLKQRQEHGYTKSKDVPEALSKARLEMEQTIGKGNPIEESDINRLPYLQAAFSLLLPRKASIDVEIAGFTVPKGAQVLVNVWAIGRDESTWDNSHSFMPERFLRTDLNFKGQNFELILFGAGRRICPGSPLAIRMFHLMLGSLIRSFDWKLEDGVRLENMDMEEKFDLTLQKARPLRVVPVAI</sequence>
<dbReference type="OMA" id="ANIVWDE"/>
<keyword evidence="2" id="KW-0349">Heme</keyword>
<reference evidence="3 4" key="1">
    <citation type="submission" date="2013-10" db="EMBL/GenBank/DDBJ databases">
        <authorList>
            <consortium name="International Citrus Genome Consortium"/>
            <person name="Jenkins J."/>
            <person name="Schmutz J."/>
            <person name="Prochnik S."/>
            <person name="Rokhsar D."/>
            <person name="Gmitter F."/>
            <person name="Ollitrault P."/>
            <person name="Machado M."/>
            <person name="Talon M."/>
            <person name="Wincker P."/>
            <person name="Jaillon O."/>
            <person name="Morgante M."/>
        </authorList>
    </citation>
    <scope>NUCLEOTIDE SEQUENCE</scope>
    <source>
        <strain evidence="4">cv. Clemenules</strain>
    </source>
</reference>
<dbReference type="GO" id="GO:0020037">
    <property type="term" value="F:heme binding"/>
    <property type="evidence" value="ECO:0007669"/>
    <property type="project" value="InterPro"/>
</dbReference>
<dbReference type="Pfam" id="PF00067">
    <property type="entry name" value="p450"/>
    <property type="match status" value="1"/>
</dbReference>
<accession>V4T0Z7</accession>
<name>V4T0Z7_CITCL</name>
<dbReference type="InterPro" id="IPR001128">
    <property type="entry name" value="Cyt_P450"/>
</dbReference>
<keyword evidence="2" id="KW-0503">Monooxygenase</keyword>
<evidence type="ECO:0000313" key="3">
    <source>
        <dbReference type="EMBL" id="ESR45055.1"/>
    </source>
</evidence>
<dbReference type="KEGG" id="cic:CICLE_v10003440mg"/>
<dbReference type="Proteomes" id="UP000030687">
    <property type="component" value="Unassembled WGS sequence"/>
</dbReference>
<protein>
    <recommendedName>
        <fullName evidence="5">Geraniol 8-hydroxylase-like</fullName>
    </recommendedName>
</protein>
<dbReference type="Gramene" id="ESR45055">
    <property type="protein sequence ID" value="ESR45055"/>
    <property type="gene ID" value="CICLE_v10003440mg"/>
</dbReference>
<dbReference type="GO" id="GO:0004497">
    <property type="term" value="F:monooxygenase activity"/>
    <property type="evidence" value="ECO:0007669"/>
    <property type="project" value="UniProtKB-KW"/>
</dbReference>
<keyword evidence="2" id="KW-0560">Oxidoreductase</keyword>
<proteinExistence type="inferred from homology"/>
<feature type="non-terminal residue" evidence="3">
    <location>
        <position position="1"/>
    </location>
</feature>
<keyword evidence="2" id="KW-0408">Iron</keyword>
<dbReference type="PANTHER" id="PTHR47950:SF48">
    <property type="entry name" value="CYTOCHROME P450 FAMILY PROTEIN, EXPRESSED"/>
    <property type="match status" value="1"/>
</dbReference>